<keyword evidence="2 8" id="KW-0808">Transferase</keyword>
<keyword evidence="13" id="KW-1185">Reference proteome</keyword>
<evidence type="ECO:0000313" key="12">
    <source>
        <dbReference type="EMBL" id="MBD2846481.1"/>
    </source>
</evidence>
<comment type="caution">
    <text evidence="12">The sequence shown here is derived from an EMBL/GenBank/DDBJ whole genome shotgun (WGS) entry which is preliminary data.</text>
</comment>
<accession>A0A927GSN8</accession>
<dbReference type="InterPro" id="IPR043129">
    <property type="entry name" value="ATPase_NBD"/>
</dbReference>
<comment type="similarity">
    <text evidence="1 8">Belongs to the FGGY kinase family.</text>
</comment>
<dbReference type="InterPro" id="IPR000577">
    <property type="entry name" value="Carb_kinase_FGGY"/>
</dbReference>
<organism evidence="12 13">
    <name type="scientific">Paenibacillus sabuli</name>
    <dbReference type="NCBI Taxonomy" id="2772509"/>
    <lineage>
        <taxon>Bacteria</taxon>
        <taxon>Bacillati</taxon>
        <taxon>Bacillota</taxon>
        <taxon>Bacilli</taxon>
        <taxon>Bacillales</taxon>
        <taxon>Paenibacillaceae</taxon>
        <taxon>Paenibacillus</taxon>
    </lineage>
</organism>
<keyword evidence="4 8" id="KW-0418">Kinase</keyword>
<dbReference type="PANTHER" id="PTHR10196:SF69">
    <property type="entry name" value="GLYCEROL KINASE"/>
    <property type="match status" value="1"/>
</dbReference>
<evidence type="ECO:0000256" key="6">
    <source>
        <dbReference type="ARBA" id="ARBA00022840"/>
    </source>
</evidence>
<evidence type="ECO:0000313" key="13">
    <source>
        <dbReference type="Proteomes" id="UP000621560"/>
    </source>
</evidence>
<dbReference type="PIRSF" id="PIRSF000538">
    <property type="entry name" value="GlpK"/>
    <property type="match status" value="1"/>
</dbReference>
<name>A0A927GSN8_9BACL</name>
<proteinExistence type="inferred from homology"/>
<evidence type="ECO:0000256" key="8">
    <source>
        <dbReference type="RuleBase" id="RU003733"/>
    </source>
</evidence>
<dbReference type="AlphaFoldDB" id="A0A927GSN8"/>
<dbReference type="GO" id="GO:0019563">
    <property type="term" value="P:glycerol catabolic process"/>
    <property type="evidence" value="ECO:0007669"/>
    <property type="project" value="TreeGrafter"/>
</dbReference>
<dbReference type="FunFam" id="3.30.420.40:FF:000008">
    <property type="entry name" value="Glycerol kinase"/>
    <property type="match status" value="1"/>
</dbReference>
<dbReference type="PROSITE" id="PS00445">
    <property type="entry name" value="FGGY_KINASES_2"/>
    <property type="match status" value="1"/>
</dbReference>
<dbReference type="NCBIfam" id="NF000756">
    <property type="entry name" value="PRK00047.1"/>
    <property type="match status" value="1"/>
</dbReference>
<dbReference type="SUPFAM" id="SSF53067">
    <property type="entry name" value="Actin-like ATPase domain"/>
    <property type="match status" value="2"/>
</dbReference>
<dbReference type="Proteomes" id="UP000621560">
    <property type="component" value="Unassembled WGS sequence"/>
</dbReference>
<dbReference type="Gene3D" id="3.30.420.40">
    <property type="match status" value="2"/>
</dbReference>
<dbReference type="PANTHER" id="PTHR10196">
    <property type="entry name" value="SUGAR KINASE"/>
    <property type="match status" value="1"/>
</dbReference>
<dbReference type="InterPro" id="IPR018485">
    <property type="entry name" value="FGGY_C"/>
</dbReference>
<keyword evidence="3" id="KW-0547">Nucleotide-binding</keyword>
<reference evidence="12" key="1">
    <citation type="submission" date="2020-09" db="EMBL/GenBank/DDBJ databases">
        <title>A novel bacterium of genus Paenibacillus, isolated from South China Sea.</title>
        <authorList>
            <person name="Huang H."/>
            <person name="Mo K."/>
            <person name="Hu Y."/>
        </authorList>
    </citation>
    <scope>NUCLEOTIDE SEQUENCE</scope>
    <source>
        <strain evidence="12">IB182496</strain>
    </source>
</reference>
<keyword evidence="5" id="KW-0319">Glycerol metabolism</keyword>
<dbReference type="Pfam" id="PF00370">
    <property type="entry name" value="FGGY_N"/>
    <property type="match status" value="1"/>
</dbReference>
<evidence type="ECO:0000256" key="2">
    <source>
        <dbReference type="ARBA" id="ARBA00022679"/>
    </source>
</evidence>
<dbReference type="InterPro" id="IPR018483">
    <property type="entry name" value="Carb_kinase_FGGY_CS"/>
</dbReference>
<dbReference type="InterPro" id="IPR018484">
    <property type="entry name" value="FGGY_N"/>
</dbReference>
<evidence type="ECO:0000256" key="1">
    <source>
        <dbReference type="ARBA" id="ARBA00009156"/>
    </source>
</evidence>
<feature type="compositionally biased region" description="Polar residues" evidence="9">
    <location>
        <begin position="507"/>
        <end position="517"/>
    </location>
</feature>
<dbReference type="Pfam" id="PF02782">
    <property type="entry name" value="FGGY_C"/>
    <property type="match status" value="1"/>
</dbReference>
<dbReference type="GO" id="GO:0005524">
    <property type="term" value="F:ATP binding"/>
    <property type="evidence" value="ECO:0007669"/>
    <property type="project" value="UniProtKB-KW"/>
</dbReference>
<feature type="domain" description="Carbohydrate kinase FGGY N-terminal" evidence="10">
    <location>
        <begin position="5"/>
        <end position="252"/>
    </location>
</feature>
<evidence type="ECO:0000256" key="7">
    <source>
        <dbReference type="ARBA" id="ARBA00043149"/>
    </source>
</evidence>
<evidence type="ECO:0000256" key="9">
    <source>
        <dbReference type="SAM" id="MobiDB-lite"/>
    </source>
</evidence>
<gene>
    <name evidence="12" type="primary">glpK</name>
    <name evidence="12" type="ORF">IDH44_14865</name>
</gene>
<evidence type="ECO:0000259" key="10">
    <source>
        <dbReference type="Pfam" id="PF00370"/>
    </source>
</evidence>
<evidence type="ECO:0000259" key="11">
    <source>
        <dbReference type="Pfam" id="PF02782"/>
    </source>
</evidence>
<protein>
    <recommendedName>
        <fullName evidence="7">ATP:glycerol 3-phosphotransferase</fullName>
    </recommendedName>
</protein>
<feature type="region of interest" description="Disordered" evidence="9">
    <location>
        <begin position="499"/>
        <end position="527"/>
    </location>
</feature>
<dbReference type="RefSeq" id="WP_190918945.1">
    <property type="nucleotide sequence ID" value="NZ_JACXIZ010000024.1"/>
</dbReference>
<evidence type="ECO:0000256" key="5">
    <source>
        <dbReference type="ARBA" id="ARBA00022798"/>
    </source>
</evidence>
<evidence type="ECO:0000256" key="3">
    <source>
        <dbReference type="ARBA" id="ARBA00022741"/>
    </source>
</evidence>
<dbReference type="CDD" id="cd07769">
    <property type="entry name" value="ASKHA_NBD_FGGY_GK"/>
    <property type="match status" value="1"/>
</dbReference>
<feature type="domain" description="Carbohydrate kinase FGGY C-terminal" evidence="11">
    <location>
        <begin position="262"/>
        <end position="451"/>
    </location>
</feature>
<dbReference type="EMBL" id="JACXIZ010000024">
    <property type="protein sequence ID" value="MBD2846481.1"/>
    <property type="molecule type" value="Genomic_DNA"/>
</dbReference>
<evidence type="ECO:0000256" key="4">
    <source>
        <dbReference type="ARBA" id="ARBA00022777"/>
    </source>
</evidence>
<sequence length="527" mass="56103">MSAAYLAVVDQSTSGTKALIVGRDGRVVARASATHRQYDPQPGWVEHDPLEIYANVKRALREAMSRAGLASTQLAALSITNQRETAVMWDSATGRPLCPAIVWQCRRTADRCAELAAAGHAEAVRASTGLMLDPYFSATKWGWMLEQVPQAAELLVAGRLRLGTVDSWLVWQMSAGRMHATDYTNASRTSLFNIHTLQWDEAMCELFGVPLAALPEVRDSDGEYGMTADPELFDTPVPIRGVIGDSQGALLGHLCLEPGMAKATYGTGTSVLMTTGERPAAQSGGGLVQALAWSRGGRVTYALEAVIRTTGDTMRWVRDELGLFRDFEELERLLAGIEDNEGVYLVPAFVGMGAPYWDPYARAAISGLSRTSGRAHIALAALESTAYQVHDAIRLLQGESGTPLLELRADGGATPNARLMQVQADLLNRPVARAEIAELSALGAAYLGGLASGLWSDTEELAALQKPYTRFAPAMEAGLRARKLGGWVDAVAAVVGRSSGAPRGGSVPSQGTASWSGATGLMDTSDA</sequence>
<dbReference type="GO" id="GO:0004370">
    <property type="term" value="F:glycerol kinase activity"/>
    <property type="evidence" value="ECO:0007669"/>
    <property type="project" value="TreeGrafter"/>
</dbReference>
<keyword evidence="6" id="KW-0067">ATP-binding</keyword>
<dbReference type="GO" id="GO:0005829">
    <property type="term" value="C:cytosol"/>
    <property type="evidence" value="ECO:0007669"/>
    <property type="project" value="TreeGrafter"/>
</dbReference>